<name>A0A2S5GM62_9BURK</name>
<dbReference type="OrthoDB" id="339049at2"/>
<feature type="signal peptide" evidence="1">
    <location>
        <begin position="1"/>
        <end position="30"/>
    </location>
</feature>
<sequence length="213" mass="20911">MAVGVTAAGVPAAGVAAAAAPAASASTAAASTPAAPAAAASAAAAPAAAASAAAAPAAAASAAAAPAAAASTAGASGATLARWEADDRAAGIAPPDTPCQDFLQTLGRKPDYLEYLGCEQDDDSYIQPMRANYRVSGSSAVKLEAYLMQAFGMPALEYVCCGWASPAPFAWRAGPGGVAYDIGMGVETPRLPRAQWDQIPSFNVSVGIVRKSP</sequence>
<dbReference type="InterPro" id="IPR032537">
    <property type="entry name" value="DUF4952"/>
</dbReference>
<dbReference type="AlphaFoldDB" id="A0A2S5GM62"/>
<dbReference type="Pfam" id="PF16310">
    <property type="entry name" value="DUF4952"/>
    <property type="match status" value="1"/>
</dbReference>
<gene>
    <name evidence="2" type="ORF">C4E15_21880</name>
</gene>
<reference evidence="2 3" key="1">
    <citation type="submission" date="2018-02" db="EMBL/GenBank/DDBJ databases">
        <title>Draft Genome of Achromobacter spanius stain 6.</title>
        <authorList>
            <person name="Gunasekera T.S."/>
            <person name="Radwan O."/>
            <person name="Ruiz O.N."/>
        </authorList>
    </citation>
    <scope>NUCLEOTIDE SEQUENCE [LARGE SCALE GENOMIC DNA]</scope>
    <source>
        <strain evidence="2 3">6</strain>
    </source>
</reference>
<organism evidence="2 3">
    <name type="scientific">Achromobacter spanius</name>
    <dbReference type="NCBI Taxonomy" id="217203"/>
    <lineage>
        <taxon>Bacteria</taxon>
        <taxon>Pseudomonadati</taxon>
        <taxon>Pseudomonadota</taxon>
        <taxon>Betaproteobacteria</taxon>
        <taxon>Burkholderiales</taxon>
        <taxon>Alcaligenaceae</taxon>
        <taxon>Achromobacter</taxon>
    </lineage>
</organism>
<dbReference type="EMBL" id="PREU01000011">
    <property type="protein sequence ID" value="PPA74016.1"/>
    <property type="molecule type" value="Genomic_DNA"/>
</dbReference>
<keyword evidence="1" id="KW-0732">Signal</keyword>
<proteinExistence type="predicted"/>
<evidence type="ECO:0000256" key="1">
    <source>
        <dbReference type="SAM" id="SignalP"/>
    </source>
</evidence>
<evidence type="ECO:0000313" key="2">
    <source>
        <dbReference type="EMBL" id="PPA74016.1"/>
    </source>
</evidence>
<comment type="caution">
    <text evidence="2">The sequence shown here is derived from an EMBL/GenBank/DDBJ whole genome shotgun (WGS) entry which is preliminary data.</text>
</comment>
<dbReference type="RefSeq" id="WP_104144904.1">
    <property type="nucleotide sequence ID" value="NZ_PREU01000011.1"/>
</dbReference>
<accession>A0A2S5GM62</accession>
<dbReference type="Proteomes" id="UP000239990">
    <property type="component" value="Unassembled WGS sequence"/>
</dbReference>
<evidence type="ECO:0000313" key="3">
    <source>
        <dbReference type="Proteomes" id="UP000239990"/>
    </source>
</evidence>
<feature type="chain" id="PRO_5015559109" evidence="1">
    <location>
        <begin position="31"/>
        <end position="213"/>
    </location>
</feature>
<protein>
    <submittedName>
        <fullName evidence="2">DUF4952 domain-containing protein</fullName>
    </submittedName>
</protein>